<protein>
    <submittedName>
        <fullName evidence="1">Uncharacterized protein</fullName>
    </submittedName>
</protein>
<proteinExistence type="predicted"/>
<dbReference type="Proteomes" id="UP001595900">
    <property type="component" value="Unassembled WGS sequence"/>
</dbReference>
<dbReference type="RefSeq" id="WP_390231535.1">
    <property type="nucleotide sequence ID" value="NZ_JBHSCN010000017.1"/>
</dbReference>
<evidence type="ECO:0000313" key="2">
    <source>
        <dbReference type="Proteomes" id="UP001595900"/>
    </source>
</evidence>
<reference evidence="2" key="1">
    <citation type="journal article" date="2019" name="Int. J. Syst. Evol. Microbiol.">
        <title>The Global Catalogue of Microorganisms (GCM) 10K type strain sequencing project: providing services to taxonomists for standard genome sequencing and annotation.</title>
        <authorList>
            <consortium name="The Broad Institute Genomics Platform"/>
            <consortium name="The Broad Institute Genome Sequencing Center for Infectious Disease"/>
            <person name="Wu L."/>
            <person name="Ma J."/>
        </authorList>
    </citation>
    <scope>NUCLEOTIDE SEQUENCE [LARGE SCALE GENOMIC DNA]</scope>
    <source>
        <strain evidence="2">CGMCC 1.10363</strain>
    </source>
</reference>
<organism evidence="1 2">
    <name type="scientific">Gryllotalpicola reticulitermitis</name>
    <dbReference type="NCBI Taxonomy" id="1184153"/>
    <lineage>
        <taxon>Bacteria</taxon>
        <taxon>Bacillati</taxon>
        <taxon>Actinomycetota</taxon>
        <taxon>Actinomycetes</taxon>
        <taxon>Micrococcales</taxon>
        <taxon>Microbacteriaceae</taxon>
        <taxon>Gryllotalpicola</taxon>
    </lineage>
</organism>
<name>A0ABV8Q9E1_9MICO</name>
<sequence length="129" mass="14304">MLVTHTPSGRRAEAGDAATAIFTPAGGTAITVHAYYETSWDQQVEPFIPTVAVRDILTAWTAVDPQHRVFTWPQTERSDDDAIIAYITRDGTIVLNTWAASNEDDSYSLTRLPSLLPDERFLLSIEVQP</sequence>
<evidence type="ECO:0000313" key="1">
    <source>
        <dbReference type="EMBL" id="MFC4244991.1"/>
    </source>
</evidence>
<keyword evidence="2" id="KW-1185">Reference proteome</keyword>
<dbReference type="EMBL" id="JBHSCN010000017">
    <property type="protein sequence ID" value="MFC4244991.1"/>
    <property type="molecule type" value="Genomic_DNA"/>
</dbReference>
<comment type="caution">
    <text evidence="1">The sequence shown here is derived from an EMBL/GenBank/DDBJ whole genome shotgun (WGS) entry which is preliminary data.</text>
</comment>
<gene>
    <name evidence="1" type="ORF">ACFOYW_16605</name>
</gene>
<accession>A0ABV8Q9E1</accession>